<comment type="caution">
    <text evidence="1">The sequence shown here is derived from an EMBL/GenBank/DDBJ whole genome shotgun (WGS) entry which is preliminary data.</text>
</comment>
<dbReference type="AlphaFoldDB" id="C3J9B6"/>
<protein>
    <submittedName>
        <fullName evidence="1">Uncharacterized protein</fullName>
    </submittedName>
</protein>
<dbReference type="GeneID" id="93366408"/>
<reference evidence="1 2" key="1">
    <citation type="submission" date="2009-04" db="EMBL/GenBank/DDBJ databases">
        <authorList>
            <person name="Sebastian Y."/>
            <person name="Madupu R."/>
            <person name="Durkin A.S."/>
            <person name="Torralba M."/>
            <person name="Methe B."/>
            <person name="Sutton G.G."/>
            <person name="Strausberg R.L."/>
            <person name="Nelson K.E."/>
        </authorList>
    </citation>
    <scope>NUCLEOTIDE SEQUENCE [LARGE SCALE GENOMIC DNA]</scope>
    <source>
        <strain evidence="2">ATCC 35406 / BCRC 14492 / JCM 8526 / NCTC 13058 / HG 370</strain>
    </source>
</reference>
<organism evidence="1 2">
    <name type="scientific">Porphyromonas endodontalis (strain ATCC 35406 / DSM 24491 / JCM 8526 / CCUG 16442 / BCRC 14492 / NCTC 13058 / HG 370)</name>
    <name type="common">Bacteroides endodontalis</name>
    <dbReference type="NCBI Taxonomy" id="553175"/>
    <lineage>
        <taxon>Bacteria</taxon>
        <taxon>Pseudomonadati</taxon>
        <taxon>Bacteroidota</taxon>
        <taxon>Bacteroidia</taxon>
        <taxon>Bacteroidales</taxon>
        <taxon>Porphyromonadaceae</taxon>
        <taxon>Porphyromonas</taxon>
    </lineage>
</organism>
<sequence>MRKLIISLATMVAAIAMLHAQKEDIRLKLQPGQKIPLRYQQIMDQEVAFGGQTMKSKTTIRTEFAFSVVSLNGENLIIDAIINRSDLEVKGDQGNITASSTDATETQYNKELKAYTGKVVRAEVTPYFELVGEPKALDESVSPETAKKVFEAVSSTLSGLYPKQAVAQGDTWEDTVFGDNKAKSTLTLIGDNSYVIDSKITAEQSMQGIPLSGSGLFNYEIHKATGAPIYGLLTLPLSGTMAAQGTMVSVKINITGSFEFMQ</sequence>
<dbReference type="EMBL" id="ACNN01000012">
    <property type="protein sequence ID" value="EEN83242.1"/>
    <property type="molecule type" value="Genomic_DNA"/>
</dbReference>
<dbReference type="STRING" id="553175.POREN0001_1057"/>
<evidence type="ECO:0000313" key="2">
    <source>
        <dbReference type="Proteomes" id="UP000004295"/>
    </source>
</evidence>
<gene>
    <name evidence="1" type="ORF">POREN0001_1057</name>
</gene>
<keyword evidence="2" id="KW-1185">Reference proteome</keyword>
<dbReference type="Proteomes" id="UP000004295">
    <property type="component" value="Unassembled WGS sequence"/>
</dbReference>
<evidence type="ECO:0000313" key="1">
    <source>
        <dbReference type="EMBL" id="EEN83242.1"/>
    </source>
</evidence>
<name>C3J9B6_POREA</name>
<dbReference type="RefSeq" id="WP_004332870.1">
    <property type="nucleotide sequence ID" value="NZ_ACNN01000012.1"/>
</dbReference>
<proteinExistence type="predicted"/>
<accession>C3J9B6</accession>